<keyword evidence="3 5" id="KW-0342">GTP-binding</keyword>
<reference evidence="8 9" key="1">
    <citation type="journal article" date="2013" name="Curr. Biol.">
        <title>The Genome of the Foraminiferan Reticulomyxa filosa.</title>
        <authorList>
            <person name="Glockner G."/>
            <person name="Hulsmann N."/>
            <person name="Schleicher M."/>
            <person name="Noegel A.A."/>
            <person name="Eichinger L."/>
            <person name="Gallinger C."/>
            <person name="Pawlowski J."/>
            <person name="Sierra R."/>
            <person name="Euteneuer U."/>
            <person name="Pillet L."/>
            <person name="Moustafa A."/>
            <person name="Platzer M."/>
            <person name="Groth M."/>
            <person name="Szafranski K."/>
            <person name="Schliwa M."/>
        </authorList>
    </citation>
    <scope>NUCLEOTIDE SEQUENCE [LARGE SCALE GENOMIC DNA]</scope>
</reference>
<dbReference type="PANTHER" id="PTHR10218:SF302">
    <property type="entry name" value="GUANINE NUCLEOTIDE-BINDING PROTEIN ALPHA-5 SUBUNIT"/>
    <property type="match status" value="1"/>
</dbReference>
<dbReference type="InterPro" id="IPR027417">
    <property type="entry name" value="P-loop_NTPase"/>
</dbReference>
<dbReference type="OrthoDB" id="5817230at2759"/>
<feature type="region of interest" description="Disordered" evidence="7">
    <location>
        <begin position="1"/>
        <end position="38"/>
    </location>
</feature>
<feature type="binding site" evidence="5">
    <location>
        <begin position="63"/>
        <end position="68"/>
    </location>
    <ligand>
        <name>GTP</name>
        <dbReference type="ChEBI" id="CHEBI:37565"/>
    </ligand>
</feature>
<keyword evidence="4" id="KW-0807">Transducer</keyword>
<dbReference type="Gene3D" id="1.10.400.10">
    <property type="entry name" value="GI Alpha 1, domain 2-like"/>
    <property type="match status" value="1"/>
</dbReference>
<dbReference type="SUPFAM" id="SSF47895">
    <property type="entry name" value="Transducin (alpha subunit), insertion domain"/>
    <property type="match status" value="1"/>
</dbReference>
<evidence type="ECO:0000256" key="3">
    <source>
        <dbReference type="ARBA" id="ARBA00023134"/>
    </source>
</evidence>
<evidence type="ECO:0000256" key="2">
    <source>
        <dbReference type="ARBA" id="ARBA00022741"/>
    </source>
</evidence>
<feature type="binding site" evidence="6">
    <location>
        <position position="67"/>
    </location>
    <ligand>
        <name>Mg(2+)</name>
        <dbReference type="ChEBI" id="CHEBI:18420"/>
    </ligand>
</feature>
<proteinExistence type="predicted"/>
<dbReference type="GO" id="GO:0005525">
    <property type="term" value="F:GTP binding"/>
    <property type="evidence" value="ECO:0007669"/>
    <property type="project" value="UniProtKB-KW"/>
</dbReference>
<comment type="caution">
    <text evidence="8">The sequence shown here is derived from an EMBL/GenBank/DDBJ whole genome shotgun (WGS) entry which is preliminary data.</text>
</comment>
<evidence type="ECO:0000256" key="7">
    <source>
        <dbReference type="SAM" id="MobiDB-lite"/>
    </source>
</evidence>
<dbReference type="SUPFAM" id="SSF52540">
    <property type="entry name" value="P-loop containing nucleoside triphosphate hydrolases"/>
    <property type="match status" value="1"/>
</dbReference>
<evidence type="ECO:0000256" key="6">
    <source>
        <dbReference type="PIRSR" id="PIRSR601019-2"/>
    </source>
</evidence>
<keyword evidence="1 6" id="KW-0479">Metal-binding</keyword>
<dbReference type="GO" id="GO:0003924">
    <property type="term" value="F:GTPase activity"/>
    <property type="evidence" value="ECO:0007669"/>
    <property type="project" value="InterPro"/>
</dbReference>
<accession>X6NIM0</accession>
<dbReference type="GO" id="GO:0001664">
    <property type="term" value="F:G protein-coupled receptor binding"/>
    <property type="evidence" value="ECO:0007669"/>
    <property type="project" value="TreeGrafter"/>
</dbReference>
<dbReference type="AlphaFoldDB" id="X6NIM0"/>
<sequence>MGGLCSKDNGHITDESDPSTQNEEIKRSKDQRKANQEIDKALGEYERQQQKITCRLMLVGIGESGKTTLLRQMKQQYGQPYTISELRDAAPHILKNLVEAMRTLALYSELLAEQGEPTSVSKDNESIRNRVATLENEEFTPELCEQFQKLWEDVI</sequence>
<name>X6NIM0_RETFI</name>
<dbReference type="PANTHER" id="PTHR10218">
    <property type="entry name" value="GTP-BINDING PROTEIN ALPHA SUBUNIT"/>
    <property type="match status" value="1"/>
</dbReference>
<evidence type="ECO:0000256" key="1">
    <source>
        <dbReference type="ARBA" id="ARBA00022723"/>
    </source>
</evidence>
<evidence type="ECO:0000256" key="5">
    <source>
        <dbReference type="PIRSR" id="PIRSR601019-1"/>
    </source>
</evidence>
<dbReference type="Pfam" id="PF00503">
    <property type="entry name" value="G-alpha"/>
    <property type="match status" value="1"/>
</dbReference>
<keyword evidence="9" id="KW-1185">Reference proteome</keyword>
<evidence type="ECO:0000313" key="8">
    <source>
        <dbReference type="EMBL" id="ETO26175.1"/>
    </source>
</evidence>
<evidence type="ECO:0000256" key="4">
    <source>
        <dbReference type="ARBA" id="ARBA00023224"/>
    </source>
</evidence>
<dbReference type="GO" id="GO:0005834">
    <property type="term" value="C:heterotrimeric G-protein complex"/>
    <property type="evidence" value="ECO:0007669"/>
    <property type="project" value="TreeGrafter"/>
</dbReference>
<keyword evidence="6" id="KW-0460">Magnesium</keyword>
<organism evidence="8 9">
    <name type="scientific">Reticulomyxa filosa</name>
    <dbReference type="NCBI Taxonomy" id="46433"/>
    <lineage>
        <taxon>Eukaryota</taxon>
        <taxon>Sar</taxon>
        <taxon>Rhizaria</taxon>
        <taxon>Retaria</taxon>
        <taxon>Foraminifera</taxon>
        <taxon>Monothalamids</taxon>
        <taxon>Reticulomyxidae</taxon>
        <taxon>Reticulomyxa</taxon>
    </lineage>
</organism>
<dbReference type="InterPro" id="IPR001019">
    <property type="entry name" value="Gprotein_alpha_su"/>
</dbReference>
<protein>
    <submittedName>
        <fullName evidence="8">GNAS complex locus isoform 1</fullName>
    </submittedName>
</protein>
<gene>
    <name evidence="8" type="ORF">RFI_10965</name>
</gene>
<dbReference type="GO" id="GO:0046872">
    <property type="term" value="F:metal ion binding"/>
    <property type="evidence" value="ECO:0007669"/>
    <property type="project" value="UniProtKB-KW"/>
</dbReference>
<evidence type="ECO:0000313" key="9">
    <source>
        <dbReference type="Proteomes" id="UP000023152"/>
    </source>
</evidence>
<dbReference type="Proteomes" id="UP000023152">
    <property type="component" value="Unassembled WGS sequence"/>
</dbReference>
<dbReference type="EMBL" id="ASPP01008038">
    <property type="protein sequence ID" value="ETO26175.1"/>
    <property type="molecule type" value="Genomic_DNA"/>
</dbReference>
<keyword evidence="2 5" id="KW-0547">Nucleotide-binding</keyword>
<dbReference type="GO" id="GO:0031683">
    <property type="term" value="F:G-protein beta/gamma-subunit complex binding"/>
    <property type="evidence" value="ECO:0007669"/>
    <property type="project" value="InterPro"/>
</dbReference>
<feature type="compositionally biased region" description="Basic and acidic residues" evidence="7">
    <location>
        <begin position="23"/>
        <end position="38"/>
    </location>
</feature>
<dbReference type="Gene3D" id="3.40.50.300">
    <property type="entry name" value="P-loop containing nucleotide triphosphate hydrolases"/>
    <property type="match status" value="1"/>
</dbReference>
<dbReference type="InterPro" id="IPR011025">
    <property type="entry name" value="GproteinA_insert"/>
</dbReference>
<dbReference type="GO" id="GO:0007188">
    <property type="term" value="P:adenylate cyclase-modulating G protein-coupled receptor signaling pathway"/>
    <property type="evidence" value="ECO:0007669"/>
    <property type="project" value="TreeGrafter"/>
</dbReference>
<dbReference type="GO" id="GO:0005737">
    <property type="term" value="C:cytoplasm"/>
    <property type="evidence" value="ECO:0007669"/>
    <property type="project" value="TreeGrafter"/>
</dbReference>